<dbReference type="InterPro" id="IPR051043">
    <property type="entry name" value="Sulfatase_Mod_Factor_Kinase"/>
</dbReference>
<accession>A0A4R3VKV6</accession>
<evidence type="ECO:0000313" key="6">
    <source>
        <dbReference type="EMBL" id="TCV04552.1"/>
    </source>
</evidence>
<dbReference type="InterPro" id="IPR024775">
    <property type="entry name" value="DinB-like"/>
</dbReference>
<comment type="pathway">
    <text evidence="3">Amino-acid biosynthesis; ergothioneine biosynthesis.</text>
</comment>
<reference evidence="6 7" key="1">
    <citation type="submission" date="2019-03" db="EMBL/GenBank/DDBJ databases">
        <title>Genomic Encyclopedia of Type Strains, Phase IV (KMG-IV): sequencing the most valuable type-strain genomes for metagenomic binning, comparative biology and taxonomic classification.</title>
        <authorList>
            <person name="Goeker M."/>
        </authorList>
    </citation>
    <scope>NUCLEOTIDE SEQUENCE [LARGE SCALE GENOMIC DNA]</scope>
    <source>
        <strain evidence="6 7">DSM 654</strain>
    </source>
</reference>
<dbReference type="InterPro" id="IPR042095">
    <property type="entry name" value="SUMF_sf"/>
</dbReference>
<dbReference type="NCBIfam" id="NF041186">
    <property type="entry name" value="SenA"/>
    <property type="match status" value="1"/>
</dbReference>
<organism evidence="6 7">
    <name type="scientific">Roseateles saccharophilus</name>
    <name type="common">Pseudomonas saccharophila</name>
    <dbReference type="NCBI Taxonomy" id="304"/>
    <lineage>
        <taxon>Bacteria</taxon>
        <taxon>Pseudomonadati</taxon>
        <taxon>Pseudomonadota</taxon>
        <taxon>Betaproteobacteria</taxon>
        <taxon>Burkholderiales</taxon>
        <taxon>Sphaerotilaceae</taxon>
        <taxon>Roseateles</taxon>
    </lineage>
</organism>
<dbReference type="InterPro" id="IPR030809">
    <property type="entry name" value="EgtB_signatur"/>
</dbReference>
<dbReference type="Proteomes" id="UP000295110">
    <property type="component" value="Unassembled WGS sequence"/>
</dbReference>
<keyword evidence="1" id="KW-0560">Oxidoreductase</keyword>
<keyword evidence="7" id="KW-1185">Reference proteome</keyword>
<proteinExistence type="predicted"/>
<dbReference type="Pfam" id="PF12867">
    <property type="entry name" value="DinB_2"/>
    <property type="match status" value="1"/>
</dbReference>
<evidence type="ECO:0000256" key="1">
    <source>
        <dbReference type="ARBA" id="ARBA00023002"/>
    </source>
</evidence>
<dbReference type="SUPFAM" id="SSF56436">
    <property type="entry name" value="C-type lectin-like"/>
    <property type="match status" value="1"/>
</dbReference>
<protein>
    <submittedName>
        <fullName evidence="6">Ergothioneine biosynthesis protein EgtB</fullName>
    </submittedName>
</protein>
<evidence type="ECO:0000313" key="7">
    <source>
        <dbReference type="Proteomes" id="UP000295110"/>
    </source>
</evidence>
<sequence>MHDASLTPAARDARQGGPAALAAALRASRADTLARFAACERALPGLAVPLRPELNPPLWELGHIGWFQEFWIARNPERGRGWRADPDAPRLAPLRVGADALYNSSTVPHDSRWQLPLPDVAATRDDLERQLARTLALLRQAGDDDDALYFFRLALLHEDMHHEAALYMARGLGLPVDDERWQARPLPEPPPALAFDAGPWRLGSAAGAGFAFDNELPAHEVALPACRIDAQAVRWAEYLPFVEACGLAAPRHLRRDGGRWRQWLNGEWQALDLALAACHLTRHEAEAWCRWAGRRLPTEAEWERAACTQRADFRWGDVWEWTASPFAPFDGFLPHPYRDYSAPWFDGRPVLRGASHCTQPRLRHPRYRNFFPATRSDVPAGFRSCVSS</sequence>
<comment type="caution">
    <text evidence="6">The sequence shown here is derived from an EMBL/GenBank/DDBJ whole genome shotgun (WGS) entry which is preliminary data.</text>
</comment>
<dbReference type="PANTHER" id="PTHR23150">
    <property type="entry name" value="SULFATASE MODIFYING FACTOR 1, 2"/>
    <property type="match status" value="1"/>
</dbReference>
<dbReference type="InterPro" id="IPR016187">
    <property type="entry name" value="CTDL_fold"/>
</dbReference>
<dbReference type="Pfam" id="PF03781">
    <property type="entry name" value="FGE-sulfatase"/>
    <property type="match status" value="1"/>
</dbReference>
<name>A0A4R3VKV6_ROSSA</name>
<dbReference type="RefSeq" id="WP_132569306.1">
    <property type="nucleotide sequence ID" value="NZ_CBCSGL010000010.1"/>
</dbReference>
<dbReference type="Gene3D" id="3.90.1580.10">
    <property type="entry name" value="paralog of FGE (formylglycine-generating enzyme)"/>
    <property type="match status" value="2"/>
</dbReference>
<keyword evidence="2" id="KW-0408">Iron</keyword>
<evidence type="ECO:0000256" key="3">
    <source>
        <dbReference type="ARBA" id="ARBA00037882"/>
    </source>
</evidence>
<dbReference type="InterPro" id="IPR005532">
    <property type="entry name" value="SUMF_dom"/>
</dbReference>
<gene>
    <name evidence="6" type="ORF">EV671_1001308</name>
</gene>
<dbReference type="AlphaFoldDB" id="A0A4R3VKV6"/>
<dbReference type="NCBIfam" id="TIGR04373">
    <property type="entry name" value="egtB_X_signatur"/>
    <property type="match status" value="1"/>
</dbReference>
<dbReference type="OrthoDB" id="9768004at2"/>
<dbReference type="EMBL" id="SMBU01000001">
    <property type="protein sequence ID" value="TCV04552.1"/>
    <property type="molecule type" value="Genomic_DNA"/>
</dbReference>
<feature type="domain" description="DinB-like" evidence="5">
    <location>
        <begin position="25"/>
        <end position="145"/>
    </location>
</feature>
<evidence type="ECO:0000259" key="4">
    <source>
        <dbReference type="Pfam" id="PF03781"/>
    </source>
</evidence>
<evidence type="ECO:0000256" key="2">
    <source>
        <dbReference type="ARBA" id="ARBA00023004"/>
    </source>
</evidence>
<feature type="domain" description="Sulfatase-modifying factor enzyme-like" evidence="4">
    <location>
        <begin position="196"/>
        <end position="317"/>
    </location>
</feature>
<evidence type="ECO:0000259" key="5">
    <source>
        <dbReference type="Pfam" id="PF12867"/>
    </source>
</evidence>